<keyword evidence="9" id="KW-1185">Reference proteome</keyword>
<reference evidence="8 9" key="1">
    <citation type="journal article" date="2021" name="Environ. Microbiol.">
        <title>Gene family expansions and transcriptome signatures uncover fungal adaptations to wood decay.</title>
        <authorList>
            <person name="Hage H."/>
            <person name="Miyauchi S."/>
            <person name="Viragh M."/>
            <person name="Drula E."/>
            <person name="Min B."/>
            <person name="Chaduli D."/>
            <person name="Navarro D."/>
            <person name="Favel A."/>
            <person name="Norest M."/>
            <person name="Lesage-Meessen L."/>
            <person name="Balint B."/>
            <person name="Merenyi Z."/>
            <person name="de Eugenio L."/>
            <person name="Morin E."/>
            <person name="Martinez A.T."/>
            <person name="Baldrian P."/>
            <person name="Stursova M."/>
            <person name="Martinez M.J."/>
            <person name="Novotny C."/>
            <person name="Magnuson J.K."/>
            <person name="Spatafora J.W."/>
            <person name="Maurice S."/>
            <person name="Pangilinan J."/>
            <person name="Andreopoulos W."/>
            <person name="LaButti K."/>
            <person name="Hundley H."/>
            <person name="Na H."/>
            <person name="Kuo A."/>
            <person name="Barry K."/>
            <person name="Lipzen A."/>
            <person name="Henrissat B."/>
            <person name="Riley R."/>
            <person name="Ahrendt S."/>
            <person name="Nagy L.G."/>
            <person name="Grigoriev I.V."/>
            <person name="Martin F."/>
            <person name="Rosso M.N."/>
        </authorList>
    </citation>
    <scope>NUCLEOTIDE SEQUENCE [LARGE SCALE GENOMIC DNA]</scope>
    <source>
        <strain evidence="8 9">CIRM-BRFM 1785</strain>
    </source>
</reference>
<keyword evidence="5" id="KW-0539">Nucleus</keyword>
<feature type="domain" description="Zn(2)-C6 fungal-type" evidence="7">
    <location>
        <begin position="4"/>
        <end position="36"/>
    </location>
</feature>
<name>A0ABQ8KW77_9APHY</name>
<evidence type="ECO:0000313" key="9">
    <source>
        <dbReference type="Proteomes" id="UP000814176"/>
    </source>
</evidence>
<feature type="region of interest" description="Disordered" evidence="6">
    <location>
        <begin position="113"/>
        <end position="134"/>
    </location>
</feature>
<dbReference type="PROSITE" id="PS50048">
    <property type="entry name" value="ZN2_CY6_FUNGAL_2"/>
    <property type="match status" value="2"/>
</dbReference>
<evidence type="ECO:0000256" key="6">
    <source>
        <dbReference type="SAM" id="MobiDB-lite"/>
    </source>
</evidence>
<dbReference type="SUPFAM" id="SSF57701">
    <property type="entry name" value="Zn2/Cys6 DNA-binding domain"/>
    <property type="match status" value="2"/>
</dbReference>
<dbReference type="RefSeq" id="XP_047783831.1">
    <property type="nucleotide sequence ID" value="XM_047917099.1"/>
</dbReference>
<dbReference type="InterPro" id="IPR001138">
    <property type="entry name" value="Zn2Cys6_DnaBD"/>
</dbReference>
<dbReference type="CDD" id="cd00067">
    <property type="entry name" value="GAL4"/>
    <property type="match status" value="2"/>
</dbReference>
<proteinExistence type="predicted"/>
<evidence type="ECO:0000259" key="7">
    <source>
        <dbReference type="PROSITE" id="PS50048"/>
    </source>
</evidence>
<dbReference type="PANTHER" id="PTHR47338">
    <property type="entry name" value="ZN(II)2CYS6 TRANSCRIPTION FACTOR (EUROFUNG)-RELATED"/>
    <property type="match status" value="1"/>
</dbReference>
<evidence type="ECO:0000256" key="4">
    <source>
        <dbReference type="ARBA" id="ARBA00023163"/>
    </source>
</evidence>
<keyword evidence="3" id="KW-0805">Transcription regulation</keyword>
<feature type="compositionally biased region" description="Polar residues" evidence="6">
    <location>
        <begin position="114"/>
        <end position="129"/>
    </location>
</feature>
<dbReference type="SMART" id="SM00066">
    <property type="entry name" value="GAL4"/>
    <property type="match status" value="2"/>
</dbReference>
<keyword evidence="2" id="KW-0479">Metal-binding</keyword>
<evidence type="ECO:0000256" key="1">
    <source>
        <dbReference type="ARBA" id="ARBA00004123"/>
    </source>
</evidence>
<dbReference type="PROSITE" id="PS00463">
    <property type="entry name" value="ZN2_CY6_FUNGAL_1"/>
    <property type="match status" value="1"/>
</dbReference>
<keyword evidence="4" id="KW-0804">Transcription</keyword>
<sequence length="603" mass="67124">MTKTCSACRSRKVRCDGISPVCGPCSNARRPIECAYVDTAPAQPKGPLLQKGNACLACRRKKKKCDAKRPYCTTCEVAGKQQGCLYEDNVQRHLTEALMARTRELETRLAIYEGQSQGSSPDQPRNNIQADDIMTSSLPPSSQLLLVPDESSVLDIAYPDIISNLGASSSYTLNTAEHFRPSNGSASSHSTSSSQSLVSLQELSDYRATFLAHHCQLGVSLTEAKLQAIASGDVSGTHVHPVLVYTAQVIGCCFWQLQYRITLNSAVETTQLELIKRAMLDAPPPIARLQVHCILAIYFLLKRQMPERREQLLKAAQVTLHNNLRFDTHTAEAFATLENTLNEAQEQICALSQFLYLDKAAGMVLNDPSLLTEDYDRQFHTLPYMFPYMTKNNLVVLRARSLALLQESRRLAARWTEIVVNLGTFDPQATLDEQTKWYDDYWGRLEEVLEHNSTLTVSTLKSSFAGHRQLALALKMSTILSLTAAAELHRVLARHHPNSRAKCLSTVLEIVGITKELRDDDYHFLDPILGPCWSMVAAMLEEQRPHVEEHAQLKTSYNIILSSANKLGLALPYMEHSLANISNVAPACDDSQMQPSDVSMFDV</sequence>
<comment type="subcellular location">
    <subcellularLocation>
        <location evidence="1">Nucleus</location>
    </subcellularLocation>
</comment>
<dbReference type="GeneID" id="71997831"/>
<evidence type="ECO:0000256" key="5">
    <source>
        <dbReference type="ARBA" id="ARBA00023242"/>
    </source>
</evidence>
<evidence type="ECO:0000256" key="3">
    <source>
        <dbReference type="ARBA" id="ARBA00023015"/>
    </source>
</evidence>
<dbReference type="Pfam" id="PF00172">
    <property type="entry name" value="Zn_clus"/>
    <property type="match status" value="2"/>
</dbReference>
<dbReference type="InterPro" id="IPR050815">
    <property type="entry name" value="TF_fung"/>
</dbReference>
<organism evidence="8 9">
    <name type="scientific">Rhodofomes roseus</name>
    <dbReference type="NCBI Taxonomy" id="34475"/>
    <lineage>
        <taxon>Eukaryota</taxon>
        <taxon>Fungi</taxon>
        <taxon>Dikarya</taxon>
        <taxon>Basidiomycota</taxon>
        <taxon>Agaricomycotina</taxon>
        <taxon>Agaricomycetes</taxon>
        <taxon>Polyporales</taxon>
        <taxon>Rhodofomes</taxon>
    </lineage>
</organism>
<dbReference type="Proteomes" id="UP000814176">
    <property type="component" value="Unassembled WGS sequence"/>
</dbReference>
<dbReference type="PANTHER" id="PTHR47338:SF5">
    <property type="entry name" value="ZN(II)2CYS6 TRANSCRIPTION FACTOR (EUROFUNG)"/>
    <property type="match status" value="1"/>
</dbReference>
<dbReference type="EMBL" id="JADCUA010000002">
    <property type="protein sequence ID" value="KAH9842784.1"/>
    <property type="molecule type" value="Genomic_DNA"/>
</dbReference>
<evidence type="ECO:0000313" key="8">
    <source>
        <dbReference type="EMBL" id="KAH9842784.1"/>
    </source>
</evidence>
<feature type="domain" description="Zn(2)-C6 fungal-type" evidence="7">
    <location>
        <begin position="54"/>
        <end position="86"/>
    </location>
</feature>
<gene>
    <name evidence="8" type="ORF">C8Q71DRAFT_221074</name>
</gene>
<dbReference type="InterPro" id="IPR036864">
    <property type="entry name" value="Zn2-C6_fun-type_DNA-bd_sf"/>
</dbReference>
<protein>
    <recommendedName>
        <fullName evidence="7">Zn(2)-C6 fungal-type domain-containing protein</fullName>
    </recommendedName>
</protein>
<dbReference type="Gene3D" id="4.10.240.10">
    <property type="entry name" value="Zn(2)-C6 fungal-type DNA-binding domain"/>
    <property type="match status" value="2"/>
</dbReference>
<comment type="caution">
    <text evidence="8">The sequence shown here is derived from an EMBL/GenBank/DDBJ whole genome shotgun (WGS) entry which is preliminary data.</text>
</comment>
<evidence type="ECO:0000256" key="2">
    <source>
        <dbReference type="ARBA" id="ARBA00022723"/>
    </source>
</evidence>
<accession>A0ABQ8KW77</accession>